<feature type="domain" description="F-box" evidence="1">
    <location>
        <begin position="6"/>
        <end position="46"/>
    </location>
</feature>
<proteinExistence type="predicted"/>
<organism evidence="2 3">
    <name type="scientific">Stylosanthes scabra</name>
    <dbReference type="NCBI Taxonomy" id="79078"/>
    <lineage>
        <taxon>Eukaryota</taxon>
        <taxon>Viridiplantae</taxon>
        <taxon>Streptophyta</taxon>
        <taxon>Embryophyta</taxon>
        <taxon>Tracheophyta</taxon>
        <taxon>Spermatophyta</taxon>
        <taxon>Magnoliopsida</taxon>
        <taxon>eudicotyledons</taxon>
        <taxon>Gunneridae</taxon>
        <taxon>Pentapetalae</taxon>
        <taxon>rosids</taxon>
        <taxon>fabids</taxon>
        <taxon>Fabales</taxon>
        <taxon>Fabaceae</taxon>
        <taxon>Papilionoideae</taxon>
        <taxon>50 kb inversion clade</taxon>
        <taxon>dalbergioids sensu lato</taxon>
        <taxon>Dalbergieae</taxon>
        <taxon>Pterocarpus clade</taxon>
        <taxon>Stylosanthes</taxon>
    </lineage>
</organism>
<dbReference type="Pfam" id="PF00646">
    <property type="entry name" value="F-box"/>
    <property type="match status" value="1"/>
</dbReference>
<keyword evidence="3" id="KW-1185">Reference proteome</keyword>
<evidence type="ECO:0000313" key="2">
    <source>
        <dbReference type="EMBL" id="MED6187100.1"/>
    </source>
</evidence>
<evidence type="ECO:0000313" key="3">
    <source>
        <dbReference type="Proteomes" id="UP001341840"/>
    </source>
</evidence>
<dbReference type="SUPFAM" id="SSF81383">
    <property type="entry name" value="F-box domain"/>
    <property type="match status" value="1"/>
</dbReference>
<dbReference type="CDD" id="cd22157">
    <property type="entry name" value="F-box_AtFBW1-like"/>
    <property type="match status" value="1"/>
</dbReference>
<gene>
    <name evidence="2" type="ORF">PIB30_073158</name>
</gene>
<evidence type="ECO:0000259" key="1">
    <source>
        <dbReference type="SMART" id="SM00256"/>
    </source>
</evidence>
<dbReference type="Proteomes" id="UP001341840">
    <property type="component" value="Unassembled WGS sequence"/>
</dbReference>
<dbReference type="PANTHER" id="PTHR35546">
    <property type="entry name" value="F-BOX PROTEIN INTERACTION DOMAIN PROTEIN-RELATED"/>
    <property type="match status" value="1"/>
</dbReference>
<sequence length="331" mass="39048">MHGMVGEEDLLTEIFLRLPVKDLLRCKFVCQKWNSLISDSKSRFGYLHTLGLCRKNKHNPYLYPSGIIVRPSSWSLEKLKIITFPNDTKNWFYYHLHHLHNKFDGHGQFLYYFLRSCNGLLLWNISSKEVLGDDDELVHQEWSFYVSNPTTGHCVRIDRFGHDNFNASCSKPYLVFDPWKSPHFKIIFFNQLTTEIMDLPTLPLTPQDSYFLRVCGRNLHWITFKSNNIWEFDIWELKEDYSGWILRFHVDLTTLQHDLHAHSFDTVFGVAYQPPNEDEEEESVLVIIAVDNFMKIASYNLKNRRSRILYRGDGRSAPTLHGLYFETLISI</sequence>
<comment type="caution">
    <text evidence="2">The sequence shown here is derived from an EMBL/GenBank/DDBJ whole genome shotgun (WGS) entry which is preliminary data.</text>
</comment>
<accession>A0ABU6WS48</accession>
<reference evidence="2 3" key="1">
    <citation type="journal article" date="2023" name="Plants (Basel)">
        <title>Bridging the Gap: Combining Genomics and Transcriptomics Approaches to Understand Stylosanthes scabra, an Orphan Legume from the Brazilian Caatinga.</title>
        <authorList>
            <person name="Ferreira-Neto J.R.C."/>
            <person name="da Silva M.D."/>
            <person name="Binneck E."/>
            <person name="de Melo N.F."/>
            <person name="da Silva R.H."/>
            <person name="de Melo A.L.T.M."/>
            <person name="Pandolfi V."/>
            <person name="Bustamante F.O."/>
            <person name="Brasileiro-Vidal A.C."/>
            <person name="Benko-Iseppon A.M."/>
        </authorList>
    </citation>
    <scope>NUCLEOTIDE SEQUENCE [LARGE SCALE GENOMIC DNA]</scope>
    <source>
        <tissue evidence="2">Leaves</tissue>
    </source>
</reference>
<dbReference type="Gene3D" id="1.20.1280.50">
    <property type="match status" value="1"/>
</dbReference>
<dbReference type="InterPro" id="IPR001810">
    <property type="entry name" value="F-box_dom"/>
</dbReference>
<name>A0ABU6WS48_9FABA</name>
<dbReference type="InterPro" id="IPR036047">
    <property type="entry name" value="F-box-like_dom_sf"/>
</dbReference>
<dbReference type="EMBL" id="JASCZI010182124">
    <property type="protein sequence ID" value="MED6187100.1"/>
    <property type="molecule type" value="Genomic_DNA"/>
</dbReference>
<dbReference type="InterPro" id="IPR055290">
    <property type="entry name" value="At3g26010-like"/>
</dbReference>
<dbReference type="SMART" id="SM00256">
    <property type="entry name" value="FBOX"/>
    <property type="match status" value="1"/>
</dbReference>
<dbReference type="PANTHER" id="PTHR35546:SF25">
    <property type="entry name" value="F-BOX DOMAIN-CONTAINING PROTEIN"/>
    <property type="match status" value="1"/>
</dbReference>
<protein>
    <recommendedName>
        <fullName evidence="1">F-box domain-containing protein</fullName>
    </recommendedName>
</protein>